<accession>A0A2D6LQG2</accession>
<evidence type="ECO:0000313" key="2">
    <source>
        <dbReference type="Proteomes" id="UP000226712"/>
    </source>
</evidence>
<dbReference type="AlphaFoldDB" id="A0A2D6LQG2"/>
<gene>
    <name evidence="1" type="ORF">CL944_03080</name>
</gene>
<protein>
    <submittedName>
        <fullName evidence="1">Uncharacterized protein</fullName>
    </submittedName>
</protein>
<evidence type="ECO:0000313" key="1">
    <source>
        <dbReference type="EMBL" id="MAG18430.1"/>
    </source>
</evidence>
<sequence length="155" mass="18103">MVHFRIISKVREKLLKIKKDLDKRQPIHEAHATAKGKDPLFVKTLFFISREGRSHRVIINEALNQAGIDPQNPRNKKTVRTVHDIAQELGKIDALKRDGLISEEEYENGLLENNQKFKELLTPLIGKNGITKFREYIISFFEIKRQLPLHENRQN</sequence>
<comment type="caution">
    <text evidence="1">The sequence shown here is derived from an EMBL/GenBank/DDBJ whole genome shotgun (WGS) entry which is preliminary data.</text>
</comment>
<organism evidence="1 2">
    <name type="scientific">Candidatus Iainarchaeum sp</name>
    <dbReference type="NCBI Taxonomy" id="3101447"/>
    <lineage>
        <taxon>Archaea</taxon>
        <taxon>Candidatus Iainarchaeota</taxon>
        <taxon>Candidatus Iainarchaeia</taxon>
        <taxon>Candidatus Iainarchaeales</taxon>
        <taxon>Candidatus Iainarchaeaceae</taxon>
        <taxon>Candidatus Iainarchaeum</taxon>
    </lineage>
</organism>
<dbReference type="Proteomes" id="UP000226712">
    <property type="component" value="Unassembled WGS sequence"/>
</dbReference>
<name>A0A2D6LQG2_9ARCH</name>
<reference evidence="2" key="1">
    <citation type="submission" date="2017-09" db="EMBL/GenBank/DDBJ databases">
        <title>The Reconstruction of 2,631 Draft Metagenome-Assembled Genomes from the Global Oceans.</title>
        <authorList>
            <person name="Tully B.J."/>
            <person name="Graham E.D."/>
            <person name="Heidelberg J.F."/>
        </authorList>
    </citation>
    <scope>NUCLEOTIDE SEQUENCE [LARGE SCALE GENOMIC DNA]</scope>
</reference>
<proteinExistence type="predicted"/>
<dbReference type="EMBL" id="NZBD01000016">
    <property type="protein sequence ID" value="MAG18430.1"/>
    <property type="molecule type" value="Genomic_DNA"/>
</dbReference>